<keyword evidence="3" id="KW-0547">Nucleotide-binding</keyword>
<keyword evidence="4" id="KW-1185">Reference proteome</keyword>
<protein>
    <submittedName>
        <fullName evidence="3">ATP-binding protein</fullName>
    </submittedName>
</protein>
<dbReference type="Gene3D" id="3.30.565.10">
    <property type="entry name" value="Histidine kinase-like ATPase, C-terminal domain"/>
    <property type="match status" value="1"/>
</dbReference>
<reference evidence="3" key="1">
    <citation type="submission" date="2017-07" db="EMBL/GenBank/DDBJ databases">
        <title>Leptospira spp. isolated from tropical soils.</title>
        <authorList>
            <person name="Thibeaux R."/>
            <person name="Iraola G."/>
            <person name="Ferres I."/>
            <person name="Bierque E."/>
            <person name="Girault D."/>
            <person name="Soupe-Gilbert M.-E."/>
            <person name="Picardeau M."/>
            <person name="Goarant C."/>
        </authorList>
    </citation>
    <scope>NUCLEOTIDE SEQUENCE [LARGE SCALE GENOMIC DNA]</scope>
    <source>
        <strain evidence="3">ATI7-C-A5</strain>
    </source>
</reference>
<sequence>MNLTPEILICSLFLFLSSVLLWLGATTAVNLERRDAAATFTISILAASSVLFGFLSWIGRIGLFEVSSLPAVYFFPGIFCLILIPFGWFFIIVWFLGNLRKWNVYRLFFVLLLFSQLFAFVFLPIWSSKFNIRTSLFTFWYFVPFSFRVSYLAYIACCILIPLVSLYTYKVPRRILPETARIRAVPYLKTVSLLLSGVLVLVSVLFVGGETKLIPDPVLQSARNPLLFYGILIGIQCLIVSGVLVLGHALISYEIFTGRILPKISLRKEWINAVVGFLTLCVIYSISTAFRIPVATIEVFITISYSTILTKTFVLYKNKRLGMERNAVLSSILISENNSENYVEIEDRFRKSFDILCSNILETSKSLFVNESKIPFVSDLYLRFPAENGSFEFVRKYFGRTADRNEILYLDENDSSEYVLCLRIEHEHSGIGLFFLGQKIGGGLYAEEEIEIAKAAASWILHSLFLESSSLTLSSLQRKHMEEQRILDYKTRQMLHDEILPEIHSSILTLSHNGNEPGFKDQIRILTDLHKKVSSFLRELPDTGLEIGRLGLIEALSRRIGAEFDAKRFVWNFDPELNLKFPIVNPEGLEILFYACRETIRNAVKHSGDDEKNRISISLSENGNDRKGILIRVKNRIGAGKKHPTSFASTEQGLKIHSALLKIFGGYLTLEFLNTNEALVEIFLPNQD</sequence>
<reference evidence="2 4" key="2">
    <citation type="journal article" date="2018" name="Microb. Genom.">
        <title>Deciphering the unexplored Leptospira diversity from soils uncovers genomic evolution to virulence.</title>
        <authorList>
            <person name="Thibeaux R."/>
            <person name="Iraola G."/>
            <person name="Ferres I."/>
            <person name="Bierque E."/>
            <person name="Girault D."/>
            <person name="Soupe-Gilbert M.E."/>
            <person name="Picardeau M."/>
            <person name="Goarant C."/>
        </authorList>
    </citation>
    <scope>NUCLEOTIDE SEQUENCE [LARGE SCALE GENOMIC DNA]</scope>
    <source>
        <strain evidence="2 4">ATI7-C-A5</strain>
    </source>
</reference>
<feature type="transmembrane region" description="Helical" evidence="1">
    <location>
        <begin position="187"/>
        <end position="207"/>
    </location>
</feature>
<keyword evidence="1" id="KW-1133">Transmembrane helix</keyword>
<reference evidence="2" key="3">
    <citation type="submission" date="2023-10" db="EMBL/GenBank/DDBJ databases">
        <authorList>
            <person name="Picardeau M."/>
            <person name="Thibeaux R."/>
        </authorList>
    </citation>
    <scope>NUCLEOTIDE SEQUENCE</scope>
    <source>
        <strain evidence="2">ATI7-C-A5</strain>
    </source>
</reference>
<feature type="transmembrane region" description="Helical" evidence="1">
    <location>
        <begin position="139"/>
        <end position="166"/>
    </location>
</feature>
<evidence type="ECO:0000256" key="1">
    <source>
        <dbReference type="SAM" id="Phobius"/>
    </source>
</evidence>
<comment type="caution">
    <text evidence="3">The sequence shown here is derived from an EMBL/GenBank/DDBJ whole genome shotgun (WGS) entry which is preliminary data.</text>
</comment>
<feature type="transmembrane region" description="Helical" evidence="1">
    <location>
        <begin position="296"/>
        <end position="316"/>
    </location>
</feature>
<proteinExistence type="predicted"/>
<gene>
    <name evidence="2" type="ORF">CH379_011045</name>
    <name evidence="3" type="ORF">CH379_01335</name>
</gene>
<name>A0A2N0BP77_9LEPT</name>
<accession>A0A2N0BP77</accession>
<feature type="transmembrane region" description="Helical" evidence="1">
    <location>
        <begin position="227"/>
        <end position="250"/>
    </location>
</feature>
<keyword evidence="3" id="KW-0067">ATP-binding</keyword>
<dbReference type="RefSeq" id="WP_100745854.1">
    <property type="nucleotide sequence ID" value="NZ_NPEF02000012.1"/>
</dbReference>
<feature type="transmembrane region" description="Helical" evidence="1">
    <location>
        <begin position="270"/>
        <end position="290"/>
    </location>
</feature>
<dbReference type="OrthoDB" id="345539at2"/>
<keyword evidence="1" id="KW-0472">Membrane</keyword>
<dbReference type="GO" id="GO:0005524">
    <property type="term" value="F:ATP binding"/>
    <property type="evidence" value="ECO:0007669"/>
    <property type="project" value="UniProtKB-KW"/>
</dbReference>
<feature type="transmembrane region" description="Helical" evidence="1">
    <location>
        <begin position="37"/>
        <end position="59"/>
    </location>
</feature>
<dbReference type="Proteomes" id="UP000232122">
    <property type="component" value="Unassembled WGS sequence"/>
</dbReference>
<evidence type="ECO:0000313" key="4">
    <source>
        <dbReference type="Proteomes" id="UP000232122"/>
    </source>
</evidence>
<feature type="transmembrane region" description="Helical" evidence="1">
    <location>
        <begin position="107"/>
        <end position="127"/>
    </location>
</feature>
<feature type="transmembrane region" description="Helical" evidence="1">
    <location>
        <begin position="71"/>
        <end position="95"/>
    </location>
</feature>
<accession>A0A2N0BDV2</accession>
<evidence type="ECO:0000313" key="3">
    <source>
        <dbReference type="EMBL" id="PJZ94697.1"/>
    </source>
</evidence>
<evidence type="ECO:0000313" key="2">
    <source>
        <dbReference type="EMBL" id="MDV6236158.1"/>
    </source>
</evidence>
<dbReference type="EMBL" id="NPEF02000012">
    <property type="protein sequence ID" value="MDV6236158.1"/>
    <property type="molecule type" value="Genomic_DNA"/>
</dbReference>
<feature type="transmembrane region" description="Helical" evidence="1">
    <location>
        <begin position="6"/>
        <end position="25"/>
    </location>
</feature>
<dbReference type="InterPro" id="IPR036890">
    <property type="entry name" value="HATPase_C_sf"/>
</dbReference>
<keyword evidence="1" id="KW-0812">Transmembrane</keyword>
<organism evidence="3">
    <name type="scientific">Leptospira ellisii</name>
    <dbReference type="NCBI Taxonomy" id="2023197"/>
    <lineage>
        <taxon>Bacteria</taxon>
        <taxon>Pseudomonadati</taxon>
        <taxon>Spirochaetota</taxon>
        <taxon>Spirochaetia</taxon>
        <taxon>Leptospirales</taxon>
        <taxon>Leptospiraceae</taxon>
        <taxon>Leptospira</taxon>
    </lineage>
</organism>
<dbReference type="EMBL" id="NPEF01000007">
    <property type="protein sequence ID" value="PJZ94697.1"/>
    <property type="molecule type" value="Genomic_DNA"/>
</dbReference>
<dbReference type="AlphaFoldDB" id="A0A2N0BP77"/>